<accession>A0A9D1PQH7</accession>
<reference evidence="6" key="1">
    <citation type="journal article" date="2021" name="PeerJ">
        <title>Extensive microbial diversity within the chicken gut microbiome revealed by metagenomics and culture.</title>
        <authorList>
            <person name="Gilroy R."/>
            <person name="Ravi A."/>
            <person name="Getino M."/>
            <person name="Pursley I."/>
            <person name="Horton D.L."/>
            <person name="Alikhan N.F."/>
            <person name="Baker D."/>
            <person name="Gharbi K."/>
            <person name="Hall N."/>
            <person name="Watson M."/>
            <person name="Adriaenssens E.M."/>
            <person name="Foster-Nyarko E."/>
            <person name="Jarju S."/>
            <person name="Secka A."/>
            <person name="Antonio M."/>
            <person name="Oren A."/>
            <person name="Chaudhuri R.R."/>
            <person name="La Ragione R."/>
            <person name="Hildebrand F."/>
            <person name="Pallen M.J."/>
        </authorList>
    </citation>
    <scope>NUCLEOTIDE SEQUENCE</scope>
    <source>
        <strain evidence="6">CHK169-2315</strain>
    </source>
</reference>
<comment type="similarity">
    <text evidence="3">Belongs to the bacterial microcompartments protein family.</text>
</comment>
<dbReference type="Proteomes" id="UP000823937">
    <property type="component" value="Unassembled WGS sequence"/>
</dbReference>
<dbReference type="InterPro" id="IPR050575">
    <property type="entry name" value="BMC_shell"/>
</dbReference>
<evidence type="ECO:0000256" key="4">
    <source>
        <dbReference type="SAM" id="MobiDB-lite"/>
    </source>
</evidence>
<dbReference type="InterPro" id="IPR000249">
    <property type="entry name" value="BMC_dom"/>
</dbReference>
<evidence type="ECO:0000256" key="2">
    <source>
        <dbReference type="ARBA" id="ARBA00024446"/>
    </source>
</evidence>
<reference evidence="6" key="2">
    <citation type="submission" date="2021-04" db="EMBL/GenBank/DDBJ databases">
        <authorList>
            <person name="Gilroy R."/>
        </authorList>
    </citation>
    <scope>NUCLEOTIDE SEQUENCE</scope>
    <source>
        <strain evidence="6">CHK169-2315</strain>
    </source>
</reference>
<evidence type="ECO:0000256" key="1">
    <source>
        <dbReference type="ARBA" id="ARBA00024322"/>
    </source>
</evidence>
<organism evidence="6 7">
    <name type="scientific">Candidatus Pseudogracilibacillus intestinigallinarum</name>
    <dbReference type="NCBI Taxonomy" id="2838742"/>
    <lineage>
        <taxon>Bacteria</taxon>
        <taxon>Bacillati</taxon>
        <taxon>Bacillota</taxon>
        <taxon>Bacilli</taxon>
        <taxon>Bacillales</taxon>
        <taxon>Bacillaceae</taxon>
        <taxon>Pseudogracilibacillus</taxon>
    </lineage>
</organism>
<name>A0A9D1PQH7_9BACI</name>
<dbReference type="PANTHER" id="PTHR33941:SF11">
    <property type="entry name" value="BACTERIAL MICROCOMPARTMENT SHELL PROTEIN PDUJ"/>
    <property type="match status" value="1"/>
</dbReference>
<feature type="compositionally biased region" description="Basic and acidic residues" evidence="4">
    <location>
        <begin position="97"/>
        <end position="108"/>
    </location>
</feature>
<evidence type="ECO:0000313" key="7">
    <source>
        <dbReference type="Proteomes" id="UP000823937"/>
    </source>
</evidence>
<dbReference type="PANTHER" id="PTHR33941">
    <property type="entry name" value="PROPANEDIOL UTILIZATION PROTEIN PDUA"/>
    <property type="match status" value="1"/>
</dbReference>
<dbReference type="InterPro" id="IPR037233">
    <property type="entry name" value="CcmK-like_sf"/>
</dbReference>
<evidence type="ECO:0000256" key="3">
    <source>
        <dbReference type="PROSITE-ProRule" id="PRU01278"/>
    </source>
</evidence>
<keyword evidence="2" id="KW-1283">Bacterial microcompartment</keyword>
<dbReference type="Pfam" id="PF00936">
    <property type="entry name" value="BMC"/>
    <property type="match status" value="1"/>
</dbReference>
<dbReference type="GO" id="GO:0031469">
    <property type="term" value="C:bacterial microcompartment"/>
    <property type="evidence" value="ECO:0007669"/>
    <property type="project" value="UniProtKB-SubCell"/>
</dbReference>
<dbReference type="EMBL" id="DXHX01000167">
    <property type="protein sequence ID" value="HIV75698.1"/>
    <property type="molecule type" value="Genomic_DNA"/>
</dbReference>
<gene>
    <name evidence="6" type="ORF">H9895_11545</name>
</gene>
<dbReference type="CDD" id="cd07045">
    <property type="entry name" value="BMC_CcmK_like"/>
    <property type="match status" value="1"/>
</dbReference>
<feature type="region of interest" description="Disordered" evidence="4">
    <location>
        <begin position="82"/>
        <end position="108"/>
    </location>
</feature>
<sequence length="108" mass="11592">MIETKGLIYSYEAADAMIKASNVTLVSQNLVDAGIVTITVEGDVGAVQAAVDAGKERVLSMNGHLLSAHVIPRADEAVYQMVKPAEKAKKQPKQKAKPTEKKNTSEKK</sequence>
<evidence type="ECO:0000259" key="5">
    <source>
        <dbReference type="PROSITE" id="PS51930"/>
    </source>
</evidence>
<dbReference type="AlphaFoldDB" id="A0A9D1PQH7"/>
<dbReference type="InterPro" id="IPR044872">
    <property type="entry name" value="CcmK/CsoS1_BMC"/>
</dbReference>
<dbReference type="SMART" id="SM00877">
    <property type="entry name" value="BMC"/>
    <property type="match status" value="1"/>
</dbReference>
<dbReference type="Gene3D" id="3.30.70.1710">
    <property type="match status" value="1"/>
</dbReference>
<feature type="domain" description="BMC" evidence="5">
    <location>
        <begin position="1"/>
        <end position="83"/>
    </location>
</feature>
<proteinExistence type="inferred from homology"/>
<dbReference type="SUPFAM" id="SSF143414">
    <property type="entry name" value="CcmK-like"/>
    <property type="match status" value="1"/>
</dbReference>
<evidence type="ECO:0000313" key="6">
    <source>
        <dbReference type="EMBL" id="HIV75698.1"/>
    </source>
</evidence>
<dbReference type="PROSITE" id="PS51930">
    <property type="entry name" value="BMC_2"/>
    <property type="match status" value="1"/>
</dbReference>
<comment type="subcellular location">
    <subcellularLocation>
        <location evidence="1">Bacterial microcompartment</location>
    </subcellularLocation>
</comment>
<comment type="caution">
    <text evidence="6">The sequence shown here is derived from an EMBL/GenBank/DDBJ whole genome shotgun (WGS) entry which is preliminary data.</text>
</comment>
<protein>
    <submittedName>
        <fullName evidence="6">BMC domain-containing protein</fullName>
    </submittedName>
</protein>